<gene>
    <name evidence="1" type="ORF">JGI23_01451</name>
</gene>
<sequence length="297" mass="34835">MITFYDINSDKIITPELEFKSRVKFDPFKILNEELFAIALSNDSLFLFLDKFVYQFTPEFKFKLEKPPTTWETISIYSAPKNYFDLLKQYLALEPCFKFKPPPGMDKNEIKKLIESSSCQNGFLEINSFEPSPEIDIILIENGDEFEKIEITETSNINRILIYDLEKNNFRNCKVQVGKAIPLGRSTFGGPKEHATSSTLHRKLFELILNYIEKNVSAKIVWDLNINRNLIYREHTTLETLQATLSTIKNAINLIKINQKEHKQKIKELIEIFYSENYNELEKLNLTTQIEKFYTEI</sequence>
<proteinExistence type="predicted"/>
<evidence type="ECO:0000313" key="1">
    <source>
        <dbReference type="EMBL" id="CUT03340.1"/>
    </source>
</evidence>
<organism evidence="1 2">
    <name type="scientific">Candidatus Chryseopegocella kryptomonas</name>
    <dbReference type="NCBI Taxonomy" id="1633643"/>
    <lineage>
        <taxon>Bacteria</taxon>
        <taxon>Pseudomonadati</taxon>
        <taxon>Candidatus Kryptoniota</taxon>
        <taxon>Candidatus Chryseopegocella</taxon>
    </lineage>
</organism>
<evidence type="ECO:0000313" key="2">
    <source>
        <dbReference type="Proteomes" id="UP000199197"/>
    </source>
</evidence>
<dbReference type="EMBL" id="CZVW01000016">
    <property type="protein sequence ID" value="CUT03340.1"/>
    <property type="molecule type" value="Genomic_DNA"/>
</dbReference>
<dbReference type="RefSeq" id="WP_092350380.1">
    <property type="nucleotide sequence ID" value="NZ_CZVW01000016.1"/>
</dbReference>
<dbReference type="AlphaFoldDB" id="A0A0P1NX31"/>
<name>A0A0P1NX31_9BACT</name>
<keyword evidence="2" id="KW-1185">Reference proteome</keyword>
<accession>A0A0P1NX31</accession>
<protein>
    <submittedName>
        <fullName evidence="1">Uncharacterized protein</fullName>
    </submittedName>
</protein>
<dbReference type="Proteomes" id="UP000199197">
    <property type="component" value="Unassembled WGS sequence"/>
</dbReference>
<reference evidence="2" key="1">
    <citation type="submission" date="2015-11" db="EMBL/GenBank/DDBJ databases">
        <authorList>
            <person name="Varghese N."/>
        </authorList>
    </citation>
    <scope>NUCLEOTIDE SEQUENCE [LARGE SCALE GENOMIC DNA]</scope>
    <source>
        <strain evidence="2">JGI-23</strain>
    </source>
</reference>